<evidence type="ECO:0000256" key="5">
    <source>
        <dbReference type="ARBA" id="ARBA00022792"/>
    </source>
</evidence>
<dbReference type="AlphaFoldDB" id="A0A9P5MV11"/>
<keyword evidence="8 10" id="KW-0472">Membrane</keyword>
<keyword evidence="13" id="KW-1185">Reference proteome</keyword>
<evidence type="ECO:0000313" key="12">
    <source>
        <dbReference type="EMBL" id="KAF8479205.1"/>
    </source>
</evidence>
<dbReference type="GO" id="GO:0005743">
    <property type="term" value="C:mitochondrial inner membrane"/>
    <property type="evidence" value="ECO:0007669"/>
    <property type="project" value="UniProtKB-SubCell"/>
</dbReference>
<accession>A0A9P5MV11</accession>
<reference evidence="12" key="1">
    <citation type="submission" date="2019-10" db="EMBL/GenBank/DDBJ databases">
        <authorList>
            <consortium name="DOE Joint Genome Institute"/>
            <person name="Kuo A."/>
            <person name="Miyauchi S."/>
            <person name="Kiss E."/>
            <person name="Drula E."/>
            <person name="Kohler A."/>
            <person name="Sanchez-Garcia M."/>
            <person name="Andreopoulos B."/>
            <person name="Barry K.W."/>
            <person name="Bonito G."/>
            <person name="Buee M."/>
            <person name="Carver A."/>
            <person name="Chen C."/>
            <person name="Cichocki N."/>
            <person name="Clum A."/>
            <person name="Culley D."/>
            <person name="Crous P.W."/>
            <person name="Fauchery L."/>
            <person name="Girlanda M."/>
            <person name="Hayes R."/>
            <person name="Keri Z."/>
            <person name="LaButti K."/>
            <person name="Lipzen A."/>
            <person name="Lombard V."/>
            <person name="Magnuson J."/>
            <person name="Maillard F."/>
            <person name="Morin E."/>
            <person name="Murat C."/>
            <person name="Nolan M."/>
            <person name="Ohm R."/>
            <person name="Pangilinan J."/>
            <person name="Pereira M."/>
            <person name="Perotto S."/>
            <person name="Peter M."/>
            <person name="Riley R."/>
            <person name="Sitrit Y."/>
            <person name="Stielow B."/>
            <person name="Szollosi G."/>
            <person name="Zifcakova L."/>
            <person name="Stursova M."/>
            <person name="Spatafora J.W."/>
            <person name="Tedersoo L."/>
            <person name="Vaario L.-M."/>
            <person name="Yamada A."/>
            <person name="Yan M."/>
            <person name="Wang P."/>
            <person name="Xu J."/>
            <person name="Bruns T."/>
            <person name="Baldrian P."/>
            <person name="Vilgalys R."/>
            <person name="Henrissat B."/>
            <person name="Grigoriev I.V."/>
            <person name="Hibbett D."/>
            <person name="Nagy L.G."/>
            <person name="Martin F.M."/>
        </authorList>
    </citation>
    <scope>NUCLEOTIDE SEQUENCE</scope>
    <source>
        <strain evidence="12">Prilba</strain>
    </source>
</reference>
<feature type="compositionally biased region" description="Polar residues" evidence="11">
    <location>
        <begin position="70"/>
        <end position="86"/>
    </location>
</feature>
<dbReference type="GO" id="GO:0004408">
    <property type="term" value="F:holocytochrome-c synthase activity"/>
    <property type="evidence" value="ECO:0007669"/>
    <property type="project" value="UniProtKB-EC"/>
</dbReference>
<keyword evidence="4 10" id="KW-0479">Metal-binding</keyword>
<feature type="region of interest" description="Disordered" evidence="11">
    <location>
        <begin position="1"/>
        <end position="33"/>
    </location>
</feature>
<organism evidence="12 13">
    <name type="scientific">Russula ochroleuca</name>
    <dbReference type="NCBI Taxonomy" id="152965"/>
    <lineage>
        <taxon>Eukaryota</taxon>
        <taxon>Fungi</taxon>
        <taxon>Dikarya</taxon>
        <taxon>Basidiomycota</taxon>
        <taxon>Agaricomycotina</taxon>
        <taxon>Agaricomycetes</taxon>
        <taxon>Russulales</taxon>
        <taxon>Russulaceae</taxon>
        <taxon>Russula</taxon>
    </lineage>
</organism>
<feature type="region of interest" description="Disordered" evidence="11">
    <location>
        <begin position="45"/>
        <end position="87"/>
    </location>
</feature>
<comment type="catalytic activity">
    <reaction evidence="10">
        <text>holo-[cytochrome c] = apo-[cytochrome c] + heme b</text>
        <dbReference type="Rhea" id="RHEA:22648"/>
        <dbReference type="Rhea" id="RHEA-COMP:10725"/>
        <dbReference type="Rhea" id="RHEA-COMP:10726"/>
        <dbReference type="ChEBI" id="CHEBI:29950"/>
        <dbReference type="ChEBI" id="CHEBI:60344"/>
        <dbReference type="ChEBI" id="CHEBI:83739"/>
        <dbReference type="EC" id="4.4.1.17"/>
    </reaction>
</comment>
<comment type="caution">
    <text evidence="12">The sequence shown here is derived from an EMBL/GenBank/DDBJ whole genome shotgun (WGS) entry which is preliminary data.</text>
</comment>
<dbReference type="PANTHER" id="PTHR12743:SF0">
    <property type="entry name" value="HOLOCYTOCHROME C-TYPE SYNTHASE"/>
    <property type="match status" value="1"/>
</dbReference>
<dbReference type="PANTHER" id="PTHR12743">
    <property type="entry name" value="CYTOCHROME C1 HEME LYASE"/>
    <property type="match status" value="1"/>
</dbReference>
<dbReference type="EC" id="4.4.1.17" evidence="10"/>
<evidence type="ECO:0000256" key="11">
    <source>
        <dbReference type="SAM" id="MobiDB-lite"/>
    </source>
</evidence>
<dbReference type="InterPro" id="IPR000511">
    <property type="entry name" value="Holocyt_c/c1_synthase"/>
</dbReference>
<comment type="similarity">
    <text evidence="2 10">Belongs to the cytochrome c-type heme lyase family.</text>
</comment>
<sequence>MPMPIPASLSSPPTTMSADKCPVDHSSLNSSCPVDHTARSTWGKILPHSSDTLSAESASSSASRPSGTTNNNTVPVPGSLSTSRELSSIPRIDNENWVYPSEAQFYAAMARKNHDPRAPDMKVVVPIHNAVNERAWSHIQDWEAGRGGERCGGVRLVSFKGRPGEPSPKARILTLLGYNPPFDRHDWIVDRCGTRMRYVIDFYAGRSLPGTSNVSFFLDVRPALDSWEAACMRTTMFVNKWTRAIRDSFSGSSSLPPGSAKPGP</sequence>
<dbReference type="EMBL" id="WHVB01000010">
    <property type="protein sequence ID" value="KAF8479205.1"/>
    <property type="molecule type" value="Genomic_DNA"/>
</dbReference>
<proteinExistence type="inferred from homology"/>
<keyword evidence="6 10" id="KW-0408">Iron</keyword>
<dbReference type="Proteomes" id="UP000759537">
    <property type="component" value="Unassembled WGS sequence"/>
</dbReference>
<comment type="subcellular location">
    <subcellularLocation>
        <location evidence="1 10">Mitochondrion inner membrane</location>
    </subcellularLocation>
</comment>
<keyword evidence="3 10" id="KW-0349">Heme</keyword>
<dbReference type="PROSITE" id="PS00822">
    <property type="entry name" value="CYTO_HEME_LYASE_2"/>
    <property type="match status" value="1"/>
</dbReference>
<keyword evidence="7 10" id="KW-0496">Mitochondrion</keyword>
<evidence type="ECO:0000256" key="3">
    <source>
        <dbReference type="ARBA" id="ARBA00022617"/>
    </source>
</evidence>
<feature type="compositionally biased region" description="Low complexity" evidence="11">
    <location>
        <begin position="49"/>
        <end position="69"/>
    </location>
</feature>
<evidence type="ECO:0000256" key="8">
    <source>
        <dbReference type="ARBA" id="ARBA00023136"/>
    </source>
</evidence>
<evidence type="ECO:0000256" key="2">
    <source>
        <dbReference type="ARBA" id="ARBA00007255"/>
    </source>
</evidence>
<dbReference type="GO" id="GO:0046872">
    <property type="term" value="F:metal ion binding"/>
    <property type="evidence" value="ECO:0007669"/>
    <property type="project" value="UniProtKB-KW"/>
</dbReference>
<name>A0A9P5MV11_9AGAM</name>
<evidence type="ECO:0000256" key="10">
    <source>
        <dbReference type="RuleBase" id="RU363130"/>
    </source>
</evidence>
<dbReference type="PROSITE" id="PS00821">
    <property type="entry name" value="CYTO_HEME_LYASE_1"/>
    <property type="match status" value="1"/>
</dbReference>
<evidence type="ECO:0000256" key="7">
    <source>
        <dbReference type="ARBA" id="ARBA00023128"/>
    </source>
</evidence>
<evidence type="ECO:0000313" key="13">
    <source>
        <dbReference type="Proteomes" id="UP000759537"/>
    </source>
</evidence>
<comment type="function">
    <text evidence="10">Lyase that catalyzes the covalent linking of the heme group to the cytochrome C apoprotein to produce the mature functional cytochrome.</text>
</comment>
<evidence type="ECO:0000256" key="6">
    <source>
        <dbReference type="ARBA" id="ARBA00023004"/>
    </source>
</evidence>
<feature type="compositionally biased region" description="Polar residues" evidence="11">
    <location>
        <begin position="8"/>
        <end position="17"/>
    </location>
</feature>
<dbReference type="OrthoDB" id="4243at2759"/>
<evidence type="ECO:0000256" key="9">
    <source>
        <dbReference type="ARBA" id="ARBA00023239"/>
    </source>
</evidence>
<keyword evidence="5 10" id="KW-0999">Mitochondrion inner membrane</keyword>
<dbReference type="Pfam" id="PF01265">
    <property type="entry name" value="Cyto_heme_lyase"/>
    <property type="match status" value="1"/>
</dbReference>
<reference evidence="12" key="2">
    <citation type="journal article" date="2020" name="Nat. Commun.">
        <title>Large-scale genome sequencing of mycorrhizal fungi provides insights into the early evolution of symbiotic traits.</title>
        <authorList>
            <person name="Miyauchi S."/>
            <person name="Kiss E."/>
            <person name="Kuo A."/>
            <person name="Drula E."/>
            <person name="Kohler A."/>
            <person name="Sanchez-Garcia M."/>
            <person name="Morin E."/>
            <person name="Andreopoulos B."/>
            <person name="Barry K.W."/>
            <person name="Bonito G."/>
            <person name="Buee M."/>
            <person name="Carver A."/>
            <person name="Chen C."/>
            <person name="Cichocki N."/>
            <person name="Clum A."/>
            <person name="Culley D."/>
            <person name="Crous P.W."/>
            <person name="Fauchery L."/>
            <person name="Girlanda M."/>
            <person name="Hayes R.D."/>
            <person name="Keri Z."/>
            <person name="LaButti K."/>
            <person name="Lipzen A."/>
            <person name="Lombard V."/>
            <person name="Magnuson J."/>
            <person name="Maillard F."/>
            <person name="Murat C."/>
            <person name="Nolan M."/>
            <person name="Ohm R.A."/>
            <person name="Pangilinan J."/>
            <person name="Pereira M.F."/>
            <person name="Perotto S."/>
            <person name="Peter M."/>
            <person name="Pfister S."/>
            <person name="Riley R."/>
            <person name="Sitrit Y."/>
            <person name="Stielow J.B."/>
            <person name="Szollosi G."/>
            <person name="Zifcakova L."/>
            <person name="Stursova M."/>
            <person name="Spatafora J.W."/>
            <person name="Tedersoo L."/>
            <person name="Vaario L.M."/>
            <person name="Yamada A."/>
            <person name="Yan M."/>
            <person name="Wang P."/>
            <person name="Xu J."/>
            <person name="Bruns T."/>
            <person name="Baldrian P."/>
            <person name="Vilgalys R."/>
            <person name="Dunand C."/>
            <person name="Henrissat B."/>
            <person name="Grigoriev I.V."/>
            <person name="Hibbett D."/>
            <person name="Nagy L.G."/>
            <person name="Martin F.M."/>
        </authorList>
    </citation>
    <scope>NUCLEOTIDE SEQUENCE</scope>
    <source>
        <strain evidence="12">Prilba</strain>
    </source>
</reference>
<keyword evidence="9 10" id="KW-0456">Lyase</keyword>
<gene>
    <name evidence="12" type="ORF">DFH94DRAFT_748416</name>
</gene>
<evidence type="ECO:0000256" key="1">
    <source>
        <dbReference type="ARBA" id="ARBA00004273"/>
    </source>
</evidence>
<protein>
    <recommendedName>
        <fullName evidence="10">Holocytochrome c-type synthase</fullName>
        <ecNumber evidence="10">4.4.1.17</ecNumber>
    </recommendedName>
</protein>
<evidence type="ECO:0000256" key="4">
    <source>
        <dbReference type="ARBA" id="ARBA00022723"/>
    </source>
</evidence>